<evidence type="ECO:0000256" key="1">
    <source>
        <dbReference type="SAM" id="Phobius"/>
    </source>
</evidence>
<name>A0A0M2NHM5_9FIRM</name>
<evidence type="ECO:0000313" key="2">
    <source>
        <dbReference type="EMBL" id="KKI49770.1"/>
    </source>
</evidence>
<organism evidence="2 3">
    <name type="scientific">Christensenella hongkongensis</name>
    <dbReference type="NCBI Taxonomy" id="270498"/>
    <lineage>
        <taxon>Bacteria</taxon>
        <taxon>Bacillati</taxon>
        <taxon>Bacillota</taxon>
        <taxon>Clostridia</taxon>
        <taxon>Christensenellales</taxon>
        <taxon>Christensenellaceae</taxon>
        <taxon>Christensenella</taxon>
    </lineage>
</organism>
<gene>
    <name evidence="2" type="ORF">CHK_2791</name>
</gene>
<feature type="transmembrane region" description="Helical" evidence="1">
    <location>
        <begin position="91"/>
        <end position="113"/>
    </location>
</feature>
<dbReference type="Proteomes" id="UP000034076">
    <property type="component" value="Unassembled WGS sequence"/>
</dbReference>
<dbReference type="STRING" id="270498.CHK_2791"/>
<feature type="transmembrane region" description="Helical" evidence="1">
    <location>
        <begin position="125"/>
        <end position="147"/>
    </location>
</feature>
<dbReference type="EMBL" id="LAYJ01000123">
    <property type="protein sequence ID" value="KKI49770.1"/>
    <property type="molecule type" value="Genomic_DNA"/>
</dbReference>
<dbReference type="AlphaFoldDB" id="A0A0M2NHM5"/>
<evidence type="ECO:0000313" key="3">
    <source>
        <dbReference type="Proteomes" id="UP000034076"/>
    </source>
</evidence>
<reference evidence="2 3" key="1">
    <citation type="submission" date="2015-04" db="EMBL/GenBank/DDBJ databases">
        <title>Draft genome sequence of bacteremic isolate Catabacter hongkongensis type strain HKU16T.</title>
        <authorList>
            <person name="Lau S.K."/>
            <person name="Teng J.L."/>
            <person name="Huang Y."/>
            <person name="Curreem S.O."/>
            <person name="Tsui S.K."/>
            <person name="Woo P.C."/>
        </authorList>
    </citation>
    <scope>NUCLEOTIDE SEQUENCE [LARGE SCALE GENOMIC DNA]</scope>
    <source>
        <strain evidence="2 3">HKU16</strain>
    </source>
</reference>
<feature type="transmembrane region" description="Helical" evidence="1">
    <location>
        <begin position="20"/>
        <end position="44"/>
    </location>
</feature>
<sequence length="155" mass="17249">MTQKQGTLSTHAPRVRKKYLPLLAGIVWSIAGTAVLSIGLPALVSNYAQLPWISLLITAVVFFLFFKFIFFRLFRKHMGRIDAFEQEKICAFAFFDVKGYIIMACMITFGIVLRMTGLLPHIVLGMLYTGIGLAMLGAAASFIVSFIKKHLATVK</sequence>
<dbReference type="OrthoDB" id="1097929at2"/>
<keyword evidence="1" id="KW-0472">Membrane</keyword>
<keyword evidence="1" id="KW-0812">Transmembrane</keyword>
<feature type="transmembrane region" description="Helical" evidence="1">
    <location>
        <begin position="50"/>
        <end position="70"/>
    </location>
</feature>
<keyword evidence="3" id="KW-1185">Reference proteome</keyword>
<dbReference type="RefSeq" id="WP_046444581.1">
    <property type="nucleotide sequence ID" value="NZ_CAUERS010000002.1"/>
</dbReference>
<accession>A0A0M2NHM5</accession>
<protein>
    <submittedName>
        <fullName evidence="2">Uncharacterized protein</fullName>
    </submittedName>
</protein>
<comment type="caution">
    <text evidence="2">The sequence shown here is derived from an EMBL/GenBank/DDBJ whole genome shotgun (WGS) entry which is preliminary data.</text>
</comment>
<keyword evidence="1" id="KW-1133">Transmembrane helix</keyword>
<proteinExistence type="predicted"/>